<name>A0A843TTT2_COLES</name>
<sequence>MEATRAGMPVVSVRHNSDVNGPALKDIHMENFTVSVGGRDLIEDATVTLSFGRHYGEWARDERKMKRRKKKRAEERTTVMIMLRSLPVLILSEIE</sequence>
<evidence type="ECO:0000313" key="1">
    <source>
        <dbReference type="EMBL" id="MQL74465.1"/>
    </source>
</evidence>
<dbReference type="Proteomes" id="UP000652761">
    <property type="component" value="Unassembled WGS sequence"/>
</dbReference>
<protein>
    <submittedName>
        <fullName evidence="1">Uncharacterized protein</fullName>
    </submittedName>
</protein>
<gene>
    <name evidence="1" type="ORF">Taro_006837</name>
</gene>
<dbReference type="EMBL" id="NMUH01000209">
    <property type="protein sequence ID" value="MQL74465.1"/>
    <property type="molecule type" value="Genomic_DNA"/>
</dbReference>
<organism evidence="1 2">
    <name type="scientific">Colocasia esculenta</name>
    <name type="common">Wild taro</name>
    <name type="synonym">Arum esculentum</name>
    <dbReference type="NCBI Taxonomy" id="4460"/>
    <lineage>
        <taxon>Eukaryota</taxon>
        <taxon>Viridiplantae</taxon>
        <taxon>Streptophyta</taxon>
        <taxon>Embryophyta</taxon>
        <taxon>Tracheophyta</taxon>
        <taxon>Spermatophyta</taxon>
        <taxon>Magnoliopsida</taxon>
        <taxon>Liliopsida</taxon>
        <taxon>Araceae</taxon>
        <taxon>Aroideae</taxon>
        <taxon>Colocasieae</taxon>
        <taxon>Colocasia</taxon>
    </lineage>
</organism>
<proteinExistence type="predicted"/>
<reference evidence="1" key="1">
    <citation type="submission" date="2017-07" db="EMBL/GenBank/DDBJ databases">
        <title>Taro Niue Genome Assembly and Annotation.</title>
        <authorList>
            <person name="Atibalentja N."/>
            <person name="Keating K."/>
            <person name="Fields C.J."/>
        </authorList>
    </citation>
    <scope>NUCLEOTIDE SEQUENCE</scope>
    <source>
        <strain evidence="1">Niue_2</strain>
        <tissue evidence="1">Leaf</tissue>
    </source>
</reference>
<dbReference type="AlphaFoldDB" id="A0A843TTT2"/>
<comment type="caution">
    <text evidence="1">The sequence shown here is derived from an EMBL/GenBank/DDBJ whole genome shotgun (WGS) entry which is preliminary data.</text>
</comment>
<accession>A0A843TTT2</accession>
<keyword evidence="2" id="KW-1185">Reference proteome</keyword>
<evidence type="ECO:0000313" key="2">
    <source>
        <dbReference type="Proteomes" id="UP000652761"/>
    </source>
</evidence>
<dbReference type="OrthoDB" id="1934143at2759"/>